<gene>
    <name evidence="2" type="ORF">pipiens_002783</name>
</gene>
<feature type="region of interest" description="Disordered" evidence="1">
    <location>
        <begin position="26"/>
        <end position="124"/>
    </location>
</feature>
<dbReference type="EMBL" id="JBEHCU010006972">
    <property type="protein sequence ID" value="KAL1395822.1"/>
    <property type="molecule type" value="Genomic_DNA"/>
</dbReference>
<sequence>HHANANSGQDPTAGTTTAVMMLVEKPLPKNGSVMSHASNVTSSTGTTSSSGSSSGHHPVGSSSGGSNHWSLGGGGGGGGSSSGTGTTISTGSSGSGGGSATISSTNSSSTGGTSAGRHSWDPGRIGVEHLAGALSPLCITDASHEIVRPKPRR</sequence>
<organism evidence="2 3">
    <name type="scientific">Culex pipiens pipiens</name>
    <name type="common">Northern house mosquito</name>
    <dbReference type="NCBI Taxonomy" id="38569"/>
    <lineage>
        <taxon>Eukaryota</taxon>
        <taxon>Metazoa</taxon>
        <taxon>Ecdysozoa</taxon>
        <taxon>Arthropoda</taxon>
        <taxon>Hexapoda</taxon>
        <taxon>Insecta</taxon>
        <taxon>Pterygota</taxon>
        <taxon>Neoptera</taxon>
        <taxon>Endopterygota</taxon>
        <taxon>Diptera</taxon>
        <taxon>Nematocera</taxon>
        <taxon>Culicoidea</taxon>
        <taxon>Culicidae</taxon>
        <taxon>Culicinae</taxon>
        <taxon>Culicini</taxon>
        <taxon>Culex</taxon>
        <taxon>Culex</taxon>
    </lineage>
</organism>
<feature type="compositionally biased region" description="Low complexity" evidence="1">
    <location>
        <begin position="83"/>
        <end position="92"/>
    </location>
</feature>
<reference evidence="2 3" key="1">
    <citation type="submission" date="2024-05" db="EMBL/GenBank/DDBJ databases">
        <title>Culex pipiens pipiens assembly and annotation.</title>
        <authorList>
            <person name="Alout H."/>
            <person name="Durand T."/>
        </authorList>
    </citation>
    <scope>NUCLEOTIDE SEQUENCE [LARGE SCALE GENOMIC DNA]</scope>
    <source>
        <strain evidence="2">HA-2024</strain>
        <tissue evidence="2">Whole body</tissue>
    </source>
</reference>
<comment type="caution">
    <text evidence="2">The sequence shown here is derived from an EMBL/GenBank/DDBJ whole genome shotgun (WGS) entry which is preliminary data.</text>
</comment>
<feature type="compositionally biased region" description="Gly residues" evidence="1">
    <location>
        <begin position="71"/>
        <end position="82"/>
    </location>
</feature>
<evidence type="ECO:0008006" key="4">
    <source>
        <dbReference type="Google" id="ProtNLM"/>
    </source>
</evidence>
<dbReference type="Proteomes" id="UP001562425">
    <property type="component" value="Unassembled WGS sequence"/>
</dbReference>
<feature type="compositionally biased region" description="Low complexity" evidence="1">
    <location>
        <begin position="100"/>
        <end position="116"/>
    </location>
</feature>
<evidence type="ECO:0000256" key="1">
    <source>
        <dbReference type="SAM" id="MobiDB-lite"/>
    </source>
</evidence>
<dbReference type="AlphaFoldDB" id="A0ABD1D8D0"/>
<feature type="compositionally biased region" description="Low complexity" evidence="1">
    <location>
        <begin position="38"/>
        <end position="70"/>
    </location>
</feature>
<protein>
    <recommendedName>
        <fullName evidence="4">Period</fullName>
    </recommendedName>
</protein>
<feature type="non-terminal residue" evidence="2">
    <location>
        <position position="1"/>
    </location>
</feature>
<evidence type="ECO:0000313" key="2">
    <source>
        <dbReference type="EMBL" id="KAL1395822.1"/>
    </source>
</evidence>
<keyword evidence="3" id="KW-1185">Reference proteome</keyword>
<accession>A0ABD1D8D0</accession>
<name>A0ABD1D8D0_CULPP</name>
<evidence type="ECO:0000313" key="3">
    <source>
        <dbReference type="Proteomes" id="UP001562425"/>
    </source>
</evidence>
<proteinExistence type="predicted"/>